<feature type="compositionally biased region" description="Polar residues" evidence="2">
    <location>
        <begin position="102"/>
        <end position="111"/>
    </location>
</feature>
<protein>
    <submittedName>
        <fullName evidence="4">Uncharacterized protein</fullName>
    </submittedName>
</protein>
<feature type="coiled-coil region" evidence="1">
    <location>
        <begin position="149"/>
        <end position="187"/>
    </location>
</feature>
<accession>A0A0Q9WPX4</accession>
<feature type="compositionally biased region" description="Polar residues" evidence="2">
    <location>
        <begin position="231"/>
        <end position="259"/>
    </location>
</feature>
<feature type="compositionally biased region" description="Low complexity" evidence="2">
    <location>
        <begin position="275"/>
        <end position="287"/>
    </location>
</feature>
<organism evidence="4 5">
    <name type="scientific">Drosophila virilis</name>
    <name type="common">Fruit fly</name>
    <dbReference type="NCBI Taxonomy" id="7244"/>
    <lineage>
        <taxon>Eukaryota</taxon>
        <taxon>Metazoa</taxon>
        <taxon>Ecdysozoa</taxon>
        <taxon>Arthropoda</taxon>
        <taxon>Hexapoda</taxon>
        <taxon>Insecta</taxon>
        <taxon>Pterygota</taxon>
        <taxon>Neoptera</taxon>
        <taxon>Endopterygota</taxon>
        <taxon>Diptera</taxon>
        <taxon>Brachycera</taxon>
        <taxon>Muscomorpha</taxon>
        <taxon>Ephydroidea</taxon>
        <taxon>Drosophilidae</taxon>
        <taxon>Drosophila</taxon>
    </lineage>
</organism>
<sequence length="491" mass="55633">MCQSHRLGANIYHFAVLIATILQVVHPEELHPPFQAQSQSQPTQAFPFAVQQLHRLPPAYLKGLLTLKGRLLANNVQLRPAYNPNSLNNPNNLNSLQWRSQQSNVEQNNLQLKPPLGPNSPQLGSQLSNVQHSFREAISDLNLGLDMQREEAAKERAEAKDRLHEQLNQLEADLQKQDNQLHQRELLLAAHVSSEQPQQQEQMHEQLPYEQLEVQSPSSQPLQSQIQPQSMGLQPTVQSQAQQELSVRDSPQTDGGSSNDAKMQLLQQLADVFGQEQQQQEQQQQEKPTTKPPEHEEPVTMSVGVDTTKAQTKSELKLTLVPKPESKPTAQPTSSTAAIKIQTQTPRTTTAMTQPSSTITTRKTNSKKLNCCTKPQSKVVKALKLLSLKKEQRQPQQRVHRRAKSGIKPDLRIEAIATLLQYRNSHSELAHTEHKESVRVKEPQVQQTRPGKKKRKQMKRRKMMSRQQRGIVSRKQLLQAETKIWPIKIST</sequence>
<evidence type="ECO:0000256" key="2">
    <source>
        <dbReference type="SAM" id="MobiDB-lite"/>
    </source>
</evidence>
<feature type="region of interest" description="Disordered" evidence="2">
    <location>
        <begin position="429"/>
        <end position="470"/>
    </location>
</feature>
<feature type="region of interest" description="Disordered" evidence="2">
    <location>
        <begin position="213"/>
        <end position="259"/>
    </location>
</feature>
<evidence type="ECO:0000256" key="1">
    <source>
        <dbReference type="SAM" id="Coils"/>
    </source>
</evidence>
<evidence type="ECO:0000256" key="3">
    <source>
        <dbReference type="SAM" id="SignalP"/>
    </source>
</evidence>
<reference evidence="4 5" key="1">
    <citation type="journal article" date="2007" name="Nature">
        <title>Evolution of genes and genomes on the Drosophila phylogeny.</title>
        <authorList>
            <consortium name="Drosophila 12 Genomes Consortium"/>
            <person name="Clark A.G."/>
            <person name="Eisen M.B."/>
            <person name="Smith D.R."/>
            <person name="Bergman C.M."/>
            <person name="Oliver B."/>
            <person name="Markow T.A."/>
            <person name="Kaufman T.C."/>
            <person name="Kellis M."/>
            <person name="Gelbart W."/>
            <person name="Iyer V.N."/>
            <person name="Pollard D.A."/>
            <person name="Sackton T.B."/>
            <person name="Larracuente A.M."/>
            <person name="Singh N.D."/>
            <person name="Abad J.P."/>
            <person name="Abt D.N."/>
            <person name="Adryan B."/>
            <person name="Aguade M."/>
            <person name="Akashi H."/>
            <person name="Anderson W.W."/>
            <person name="Aquadro C.F."/>
            <person name="Ardell D.H."/>
            <person name="Arguello R."/>
            <person name="Artieri C.G."/>
            <person name="Barbash D.A."/>
            <person name="Barker D."/>
            <person name="Barsanti P."/>
            <person name="Batterham P."/>
            <person name="Batzoglou S."/>
            <person name="Begun D."/>
            <person name="Bhutkar A."/>
            <person name="Blanco E."/>
            <person name="Bosak S.A."/>
            <person name="Bradley R.K."/>
            <person name="Brand A.D."/>
            <person name="Brent M.R."/>
            <person name="Brooks A.N."/>
            <person name="Brown R.H."/>
            <person name="Butlin R.K."/>
            <person name="Caggese C."/>
            <person name="Calvi B.R."/>
            <person name="Bernardo de Carvalho A."/>
            <person name="Caspi A."/>
            <person name="Castrezana S."/>
            <person name="Celniker S.E."/>
            <person name="Chang J.L."/>
            <person name="Chapple C."/>
            <person name="Chatterji S."/>
            <person name="Chinwalla A."/>
            <person name="Civetta A."/>
            <person name="Clifton S.W."/>
            <person name="Comeron J.M."/>
            <person name="Costello J.C."/>
            <person name="Coyne J.A."/>
            <person name="Daub J."/>
            <person name="David R.G."/>
            <person name="Delcher A.L."/>
            <person name="Delehaunty K."/>
            <person name="Do C.B."/>
            <person name="Ebling H."/>
            <person name="Edwards K."/>
            <person name="Eickbush T."/>
            <person name="Evans J.D."/>
            <person name="Filipski A."/>
            <person name="Findeiss S."/>
            <person name="Freyhult E."/>
            <person name="Fulton L."/>
            <person name="Fulton R."/>
            <person name="Garcia A.C."/>
            <person name="Gardiner A."/>
            <person name="Garfield D.A."/>
            <person name="Garvin B.E."/>
            <person name="Gibson G."/>
            <person name="Gilbert D."/>
            <person name="Gnerre S."/>
            <person name="Godfrey J."/>
            <person name="Good R."/>
            <person name="Gotea V."/>
            <person name="Gravely B."/>
            <person name="Greenberg A.J."/>
            <person name="Griffiths-Jones S."/>
            <person name="Gross S."/>
            <person name="Guigo R."/>
            <person name="Gustafson E.A."/>
            <person name="Haerty W."/>
            <person name="Hahn M.W."/>
            <person name="Halligan D.L."/>
            <person name="Halpern A.L."/>
            <person name="Halter G.M."/>
            <person name="Han M.V."/>
            <person name="Heger A."/>
            <person name="Hillier L."/>
            <person name="Hinrichs A.S."/>
            <person name="Holmes I."/>
            <person name="Hoskins R.A."/>
            <person name="Hubisz M.J."/>
            <person name="Hultmark D."/>
            <person name="Huntley M.A."/>
            <person name="Jaffe D.B."/>
            <person name="Jagadeeshan S."/>
            <person name="Jeck W.R."/>
            <person name="Johnson J."/>
            <person name="Jones C.D."/>
            <person name="Jordan W.C."/>
            <person name="Karpen G.H."/>
            <person name="Kataoka E."/>
            <person name="Keightley P.D."/>
            <person name="Kheradpour P."/>
            <person name="Kirkness E.F."/>
            <person name="Koerich L.B."/>
            <person name="Kristiansen K."/>
            <person name="Kudrna D."/>
            <person name="Kulathinal R.J."/>
            <person name="Kumar S."/>
            <person name="Kwok R."/>
            <person name="Lander E."/>
            <person name="Langley C.H."/>
            <person name="Lapoint R."/>
            <person name="Lazzaro B.P."/>
            <person name="Lee S.J."/>
            <person name="Levesque L."/>
            <person name="Li R."/>
            <person name="Lin C.F."/>
            <person name="Lin M.F."/>
            <person name="Lindblad-Toh K."/>
            <person name="Llopart A."/>
            <person name="Long M."/>
            <person name="Low L."/>
            <person name="Lozovsky E."/>
            <person name="Lu J."/>
            <person name="Luo M."/>
            <person name="Machado C.A."/>
            <person name="Makalowski W."/>
            <person name="Marzo M."/>
            <person name="Matsuda M."/>
            <person name="Matzkin L."/>
            <person name="McAllister B."/>
            <person name="McBride C.S."/>
            <person name="McKernan B."/>
            <person name="McKernan K."/>
            <person name="Mendez-Lago M."/>
            <person name="Minx P."/>
            <person name="Mollenhauer M.U."/>
            <person name="Montooth K."/>
            <person name="Mount S.M."/>
            <person name="Mu X."/>
            <person name="Myers E."/>
            <person name="Negre B."/>
            <person name="Newfeld S."/>
            <person name="Nielsen R."/>
            <person name="Noor M.A."/>
            <person name="O'Grady P."/>
            <person name="Pachter L."/>
            <person name="Papaceit M."/>
            <person name="Parisi M.J."/>
            <person name="Parisi M."/>
            <person name="Parts L."/>
            <person name="Pedersen J.S."/>
            <person name="Pesole G."/>
            <person name="Phillippy A.M."/>
            <person name="Ponting C.P."/>
            <person name="Pop M."/>
            <person name="Porcelli D."/>
            <person name="Powell J.R."/>
            <person name="Prohaska S."/>
            <person name="Pruitt K."/>
            <person name="Puig M."/>
            <person name="Quesneville H."/>
            <person name="Ram K.R."/>
            <person name="Rand D."/>
            <person name="Rasmussen M.D."/>
            <person name="Reed L.K."/>
            <person name="Reenan R."/>
            <person name="Reily A."/>
            <person name="Remington K.A."/>
            <person name="Rieger T.T."/>
            <person name="Ritchie M.G."/>
            <person name="Robin C."/>
            <person name="Rogers Y.H."/>
            <person name="Rohde C."/>
            <person name="Rozas J."/>
            <person name="Rubenfield M.J."/>
            <person name="Ruiz A."/>
            <person name="Russo S."/>
            <person name="Salzberg S.L."/>
            <person name="Sanchez-Gracia A."/>
            <person name="Saranga D.J."/>
            <person name="Sato H."/>
            <person name="Schaeffer S.W."/>
            <person name="Schatz M.C."/>
            <person name="Schlenke T."/>
            <person name="Schwartz R."/>
            <person name="Segarra C."/>
            <person name="Singh R.S."/>
            <person name="Sirot L."/>
            <person name="Sirota M."/>
            <person name="Sisneros N.B."/>
            <person name="Smith C.D."/>
            <person name="Smith T.F."/>
            <person name="Spieth J."/>
            <person name="Stage D.E."/>
            <person name="Stark A."/>
            <person name="Stephan W."/>
            <person name="Strausberg R.L."/>
            <person name="Strempel S."/>
            <person name="Sturgill D."/>
            <person name="Sutton G."/>
            <person name="Sutton G.G."/>
            <person name="Tao W."/>
            <person name="Teichmann S."/>
            <person name="Tobari Y.N."/>
            <person name="Tomimura Y."/>
            <person name="Tsolas J.M."/>
            <person name="Valente V.L."/>
            <person name="Venter E."/>
            <person name="Venter J.C."/>
            <person name="Vicario S."/>
            <person name="Vieira F.G."/>
            <person name="Vilella A.J."/>
            <person name="Villasante A."/>
            <person name="Walenz B."/>
            <person name="Wang J."/>
            <person name="Wasserman M."/>
            <person name="Watts T."/>
            <person name="Wilson D."/>
            <person name="Wilson R.K."/>
            <person name="Wing R.A."/>
            <person name="Wolfner M.F."/>
            <person name="Wong A."/>
            <person name="Wong G.K."/>
            <person name="Wu C.I."/>
            <person name="Wu G."/>
            <person name="Yamamoto D."/>
            <person name="Yang H.P."/>
            <person name="Yang S.P."/>
            <person name="Yorke J.A."/>
            <person name="Yoshida K."/>
            <person name="Zdobnov E."/>
            <person name="Zhang P."/>
            <person name="Zhang Y."/>
            <person name="Zimin A.V."/>
            <person name="Baldwin J."/>
            <person name="Abdouelleil A."/>
            <person name="Abdulkadir J."/>
            <person name="Abebe A."/>
            <person name="Abera B."/>
            <person name="Abreu J."/>
            <person name="Acer S.C."/>
            <person name="Aftuck L."/>
            <person name="Alexander A."/>
            <person name="An P."/>
            <person name="Anderson E."/>
            <person name="Anderson S."/>
            <person name="Arachi H."/>
            <person name="Azer M."/>
            <person name="Bachantsang P."/>
            <person name="Barry A."/>
            <person name="Bayul T."/>
            <person name="Berlin A."/>
            <person name="Bessette D."/>
            <person name="Bloom T."/>
            <person name="Blye J."/>
            <person name="Boguslavskiy L."/>
            <person name="Bonnet C."/>
            <person name="Boukhgalter B."/>
            <person name="Bourzgui I."/>
            <person name="Brown A."/>
            <person name="Cahill P."/>
            <person name="Channer S."/>
            <person name="Cheshatsang Y."/>
            <person name="Chuda L."/>
            <person name="Citroen M."/>
            <person name="Collymore A."/>
            <person name="Cooke P."/>
            <person name="Costello M."/>
            <person name="D'Aco K."/>
            <person name="Daza R."/>
            <person name="De Haan G."/>
            <person name="DeGray S."/>
            <person name="DeMaso C."/>
            <person name="Dhargay N."/>
            <person name="Dooley K."/>
            <person name="Dooley E."/>
            <person name="Doricent M."/>
            <person name="Dorje P."/>
            <person name="Dorjee K."/>
            <person name="Dupes A."/>
            <person name="Elong R."/>
            <person name="Falk J."/>
            <person name="Farina A."/>
            <person name="Faro S."/>
            <person name="Ferguson D."/>
            <person name="Fisher S."/>
            <person name="Foley C.D."/>
            <person name="Franke A."/>
            <person name="Friedrich D."/>
            <person name="Gadbois L."/>
            <person name="Gearin G."/>
            <person name="Gearin C.R."/>
            <person name="Giannoukos G."/>
            <person name="Goode T."/>
            <person name="Graham J."/>
            <person name="Grandbois E."/>
            <person name="Grewal S."/>
            <person name="Gyaltsen K."/>
            <person name="Hafez N."/>
            <person name="Hagos B."/>
            <person name="Hall J."/>
            <person name="Henson C."/>
            <person name="Hollinger A."/>
            <person name="Honan T."/>
            <person name="Huard M.D."/>
            <person name="Hughes L."/>
            <person name="Hurhula B."/>
            <person name="Husby M.E."/>
            <person name="Kamat A."/>
            <person name="Kanga B."/>
            <person name="Kashin S."/>
            <person name="Khazanovich D."/>
            <person name="Kisner P."/>
            <person name="Lance K."/>
            <person name="Lara M."/>
            <person name="Lee W."/>
            <person name="Lennon N."/>
            <person name="Letendre F."/>
            <person name="LeVine R."/>
            <person name="Lipovsky A."/>
            <person name="Liu X."/>
            <person name="Liu J."/>
            <person name="Liu S."/>
            <person name="Lokyitsang T."/>
            <person name="Lokyitsang Y."/>
            <person name="Lubonja R."/>
            <person name="Lui A."/>
            <person name="MacDonald P."/>
            <person name="Magnisalis V."/>
            <person name="Maru K."/>
            <person name="Matthews C."/>
            <person name="McCusker W."/>
            <person name="McDonough S."/>
            <person name="Mehta T."/>
            <person name="Meldrim J."/>
            <person name="Meneus L."/>
            <person name="Mihai O."/>
            <person name="Mihalev A."/>
            <person name="Mihova T."/>
            <person name="Mittelman R."/>
            <person name="Mlenga V."/>
            <person name="Montmayeur A."/>
            <person name="Mulrain L."/>
            <person name="Navidi A."/>
            <person name="Naylor J."/>
            <person name="Negash T."/>
            <person name="Nguyen T."/>
            <person name="Nguyen N."/>
            <person name="Nicol R."/>
            <person name="Norbu C."/>
            <person name="Norbu N."/>
            <person name="Novod N."/>
            <person name="O'Neill B."/>
            <person name="Osman S."/>
            <person name="Markiewicz E."/>
            <person name="Oyono O.L."/>
            <person name="Patti C."/>
            <person name="Phunkhang P."/>
            <person name="Pierre F."/>
            <person name="Priest M."/>
            <person name="Raghuraman S."/>
            <person name="Rege F."/>
            <person name="Reyes R."/>
            <person name="Rise C."/>
            <person name="Rogov P."/>
            <person name="Ross K."/>
            <person name="Ryan E."/>
            <person name="Settipalli S."/>
            <person name="Shea T."/>
            <person name="Sherpa N."/>
            <person name="Shi L."/>
            <person name="Shih D."/>
            <person name="Sparrow T."/>
            <person name="Spaulding J."/>
            <person name="Stalker J."/>
            <person name="Stange-Thomann N."/>
            <person name="Stavropoulos S."/>
            <person name="Stone C."/>
            <person name="Strader C."/>
            <person name="Tesfaye S."/>
            <person name="Thomson T."/>
            <person name="Thoulutsang Y."/>
            <person name="Thoulutsang D."/>
            <person name="Topham K."/>
            <person name="Topping I."/>
            <person name="Tsamla T."/>
            <person name="Vassiliev H."/>
            <person name="Vo A."/>
            <person name="Wangchuk T."/>
            <person name="Wangdi T."/>
            <person name="Weiand M."/>
            <person name="Wilkinson J."/>
            <person name="Wilson A."/>
            <person name="Yadav S."/>
            <person name="Young G."/>
            <person name="Yu Q."/>
            <person name="Zembek L."/>
            <person name="Zhong D."/>
            <person name="Zimmer A."/>
            <person name="Zwirko Z."/>
            <person name="Jaffe D.B."/>
            <person name="Alvarez P."/>
            <person name="Brockman W."/>
            <person name="Butler J."/>
            <person name="Chin C."/>
            <person name="Gnerre S."/>
            <person name="Grabherr M."/>
            <person name="Kleber M."/>
            <person name="Mauceli E."/>
            <person name="MacCallum I."/>
        </authorList>
    </citation>
    <scope>NUCLEOTIDE SEQUENCE [LARGE SCALE GENOMIC DNA]</scope>
    <source>
        <strain evidence="5">Tucson 15010-1051.87</strain>
    </source>
</reference>
<feature type="signal peptide" evidence="3">
    <location>
        <begin position="1"/>
        <end position="27"/>
    </location>
</feature>
<evidence type="ECO:0000313" key="5">
    <source>
        <dbReference type="Proteomes" id="UP000008792"/>
    </source>
</evidence>
<name>A0A0Q9WPX4_DROVI</name>
<keyword evidence="1" id="KW-0175">Coiled coil</keyword>
<feature type="region of interest" description="Disordered" evidence="2">
    <location>
        <begin position="102"/>
        <end position="126"/>
    </location>
</feature>
<dbReference type="InParanoid" id="A0A0Q9WPX4"/>
<dbReference type="AlphaFoldDB" id="A0A0Q9WPX4"/>
<feature type="chain" id="PRO_5006387000" evidence="3">
    <location>
        <begin position="28"/>
        <end position="491"/>
    </location>
</feature>
<feature type="compositionally biased region" description="Basic residues" evidence="2">
    <location>
        <begin position="450"/>
        <end position="464"/>
    </location>
</feature>
<keyword evidence="3" id="KW-0732">Signal</keyword>
<feature type="compositionally biased region" description="Basic and acidic residues" evidence="2">
    <location>
        <begin position="288"/>
        <end position="298"/>
    </location>
</feature>
<feature type="compositionally biased region" description="Low complexity" evidence="2">
    <location>
        <begin position="215"/>
        <end position="230"/>
    </location>
</feature>
<dbReference type="EMBL" id="CH940647">
    <property type="protein sequence ID" value="KRF84119.1"/>
    <property type="molecule type" value="Genomic_DNA"/>
</dbReference>
<feature type="region of interest" description="Disordered" evidence="2">
    <location>
        <begin position="274"/>
        <end position="335"/>
    </location>
</feature>
<keyword evidence="5" id="KW-1185">Reference proteome</keyword>
<dbReference type="Proteomes" id="UP000008792">
    <property type="component" value="Unassembled WGS sequence"/>
</dbReference>
<dbReference type="OrthoDB" id="7870487at2759"/>
<proteinExistence type="predicted"/>
<feature type="compositionally biased region" description="Basic and acidic residues" evidence="2">
    <location>
        <begin position="429"/>
        <end position="442"/>
    </location>
</feature>
<dbReference type="STRING" id="7244.A0A0Q9WPX4"/>
<dbReference type="SMR" id="A0A0Q9WPX4"/>
<gene>
    <name evidence="4" type="primary">Dvir\GJ26438</name>
    <name evidence="4" type="ORF">Dvir_GJ26438</name>
</gene>
<evidence type="ECO:0000313" key="4">
    <source>
        <dbReference type="EMBL" id="KRF84119.1"/>
    </source>
</evidence>